<dbReference type="EMBL" id="CP003167">
    <property type="protein sequence ID" value="AGB01773.1"/>
    <property type="molecule type" value="Genomic_DNA"/>
</dbReference>
<protein>
    <submittedName>
        <fullName evidence="2">Uncharacterized protein</fullName>
    </submittedName>
</protein>
<feature type="transmembrane region" description="Helical" evidence="1">
    <location>
        <begin position="7"/>
        <end position="25"/>
    </location>
</feature>
<dbReference type="InParanoid" id="L0HEN3"/>
<gene>
    <name evidence="2" type="ordered locus">Metfor_0713</name>
</gene>
<dbReference type="KEGG" id="mfo:Metfor_0713"/>
<reference evidence="3" key="1">
    <citation type="submission" date="2011-12" db="EMBL/GenBank/DDBJ databases">
        <title>Complete sequence of Methanoregula formicicum SMSP.</title>
        <authorList>
            <person name="Lucas S."/>
            <person name="Han J."/>
            <person name="Lapidus A."/>
            <person name="Cheng J.-F."/>
            <person name="Goodwin L."/>
            <person name="Pitluck S."/>
            <person name="Peters L."/>
            <person name="Ovchinnikova G."/>
            <person name="Teshima H."/>
            <person name="Detter J.C."/>
            <person name="Han C."/>
            <person name="Tapia R."/>
            <person name="Land M."/>
            <person name="Hauser L."/>
            <person name="Kyrpides N."/>
            <person name="Ivanova N."/>
            <person name="Pagani I."/>
            <person name="Imachi H."/>
            <person name="Tamaki H."/>
            <person name="Sekiguchi Y."/>
            <person name="Kamagata Y."/>
            <person name="Cadillo-Quiroz H."/>
            <person name="Zinder S."/>
            <person name="Liu W.-T."/>
            <person name="Woyke T."/>
        </authorList>
    </citation>
    <scope>NUCLEOTIDE SEQUENCE [LARGE SCALE GENOMIC DNA]</scope>
    <source>
        <strain evidence="3">DSM 22288 / NBRC 105244 / SMSP</strain>
    </source>
</reference>
<keyword evidence="1" id="KW-1133">Transmembrane helix</keyword>
<keyword evidence="1" id="KW-0812">Transmembrane</keyword>
<proteinExistence type="predicted"/>
<keyword evidence="3" id="KW-1185">Reference proteome</keyword>
<evidence type="ECO:0000313" key="3">
    <source>
        <dbReference type="Proteomes" id="UP000010824"/>
    </source>
</evidence>
<reference evidence="2 3" key="2">
    <citation type="journal article" date="2014" name="Genome Announc.">
        <title>Complete Genome Sequence of Methanoregula formicica SMSPT, a Mesophilic Hydrogenotrophic Methanogen Isolated from a Methanogenic Upflow Anaerobic Sludge Blanket Reactor.</title>
        <authorList>
            <person name="Yamamoto K."/>
            <person name="Tamaki H."/>
            <person name="Cadillo-Quiroz H."/>
            <person name="Imachi H."/>
            <person name="Kyrpides N."/>
            <person name="Woyke T."/>
            <person name="Goodwin L."/>
            <person name="Zinder S.H."/>
            <person name="Kamagata Y."/>
            <person name="Liu W.T."/>
        </authorList>
    </citation>
    <scope>NUCLEOTIDE SEQUENCE [LARGE SCALE GENOMIC DNA]</scope>
    <source>
        <strain evidence="3">DSM 22288 / NBRC 105244 / SMSP</strain>
    </source>
</reference>
<keyword evidence="1" id="KW-0472">Membrane</keyword>
<dbReference type="eggNOG" id="arCOG04995">
    <property type="taxonomic scope" value="Archaea"/>
</dbReference>
<evidence type="ECO:0000256" key="1">
    <source>
        <dbReference type="SAM" id="Phobius"/>
    </source>
</evidence>
<dbReference type="AlphaFoldDB" id="L0HEN3"/>
<organism evidence="2 3">
    <name type="scientific">Methanoregula formicica (strain DSM 22288 / NBRC 105244 / SMSP)</name>
    <dbReference type="NCBI Taxonomy" id="593750"/>
    <lineage>
        <taxon>Archaea</taxon>
        <taxon>Methanobacteriati</taxon>
        <taxon>Methanobacteriota</taxon>
        <taxon>Stenosarchaea group</taxon>
        <taxon>Methanomicrobia</taxon>
        <taxon>Methanomicrobiales</taxon>
        <taxon>Methanoregulaceae</taxon>
        <taxon>Methanoregula</taxon>
    </lineage>
</organism>
<evidence type="ECO:0000313" key="2">
    <source>
        <dbReference type="EMBL" id="AGB01773.1"/>
    </source>
</evidence>
<name>L0HEN3_METFS</name>
<dbReference type="STRING" id="593750.Metfor_0713"/>
<dbReference type="Proteomes" id="UP000010824">
    <property type="component" value="Chromosome"/>
</dbReference>
<dbReference type="GeneID" id="14310026"/>
<feature type="transmembrane region" description="Helical" evidence="1">
    <location>
        <begin position="31"/>
        <end position="51"/>
    </location>
</feature>
<sequence precursor="true">MEIREYLPDILLTVVMVVSTLVLILRFWQDLIIAVAAALMMLSIGGLFLSLEVKMRRLEESVITRERMLRTNLEEISTRMVEKYDMAITHLDEHVAELSRRAYR</sequence>
<dbReference type="RefSeq" id="WP_015284737.1">
    <property type="nucleotide sequence ID" value="NC_019943.1"/>
</dbReference>
<dbReference type="OrthoDB" id="117610at2157"/>
<accession>L0HEN3</accession>
<dbReference type="HOGENOM" id="CLU_2243821_0_0_2"/>